<dbReference type="OrthoDB" id="303107at2759"/>
<evidence type="ECO:0000313" key="2">
    <source>
        <dbReference type="EMBL" id="PIA65091.1"/>
    </source>
</evidence>
<dbReference type="GO" id="GO:0006355">
    <property type="term" value="P:regulation of DNA-templated transcription"/>
    <property type="evidence" value="ECO:0007669"/>
    <property type="project" value="InterPro"/>
</dbReference>
<feature type="region of interest" description="Disordered" evidence="1">
    <location>
        <begin position="353"/>
        <end position="588"/>
    </location>
</feature>
<dbReference type="PANTHER" id="PTHR14296:SF12">
    <property type="entry name" value="DDT DOMAIN-CONTAINING PROTEIN DDR4 ISOFORM X1"/>
    <property type="match status" value="1"/>
</dbReference>
<dbReference type="InterPro" id="IPR028938">
    <property type="entry name" value="Rsf1-like"/>
</dbReference>
<feature type="compositionally biased region" description="Low complexity" evidence="1">
    <location>
        <begin position="507"/>
        <end position="516"/>
    </location>
</feature>
<dbReference type="PANTHER" id="PTHR14296">
    <property type="entry name" value="REMODELING AND SPACING FACTOR 1"/>
    <property type="match status" value="1"/>
</dbReference>
<organism evidence="2 3">
    <name type="scientific">Aquilegia coerulea</name>
    <name type="common">Rocky mountain columbine</name>
    <dbReference type="NCBI Taxonomy" id="218851"/>
    <lineage>
        <taxon>Eukaryota</taxon>
        <taxon>Viridiplantae</taxon>
        <taxon>Streptophyta</taxon>
        <taxon>Embryophyta</taxon>
        <taxon>Tracheophyta</taxon>
        <taxon>Spermatophyta</taxon>
        <taxon>Magnoliopsida</taxon>
        <taxon>Ranunculales</taxon>
        <taxon>Ranunculaceae</taxon>
        <taxon>Thalictroideae</taxon>
        <taxon>Aquilegia</taxon>
    </lineage>
</organism>
<evidence type="ECO:0008006" key="4">
    <source>
        <dbReference type="Google" id="ProtNLM"/>
    </source>
</evidence>
<feature type="compositionally biased region" description="Acidic residues" evidence="1">
    <location>
        <begin position="405"/>
        <end position="421"/>
    </location>
</feature>
<dbReference type="FunCoup" id="A0A2G5FAN1">
    <property type="interactions" value="152"/>
</dbReference>
<dbReference type="Proteomes" id="UP000230069">
    <property type="component" value="Unassembled WGS sequence"/>
</dbReference>
<protein>
    <recommendedName>
        <fullName evidence="4">DDT domain-containing protein</fullName>
    </recommendedName>
</protein>
<dbReference type="InParanoid" id="A0A2G5FAN1"/>
<feature type="compositionally biased region" description="Polar residues" evidence="1">
    <location>
        <begin position="450"/>
        <end position="466"/>
    </location>
</feature>
<feature type="compositionally biased region" description="Basic and acidic residues" evidence="1">
    <location>
        <begin position="487"/>
        <end position="496"/>
    </location>
</feature>
<proteinExistence type="predicted"/>
<feature type="region of interest" description="Disordered" evidence="1">
    <location>
        <begin position="1"/>
        <end position="51"/>
    </location>
</feature>
<name>A0A2G5FAN1_AQUCA</name>
<gene>
    <name evidence="2" type="ORF">AQUCO_00100521v1</name>
</gene>
<feature type="compositionally biased region" description="Basic and acidic residues" evidence="1">
    <location>
        <begin position="517"/>
        <end position="529"/>
    </location>
</feature>
<feature type="compositionally biased region" description="Acidic residues" evidence="1">
    <location>
        <begin position="535"/>
        <end position="588"/>
    </location>
</feature>
<evidence type="ECO:0000313" key="3">
    <source>
        <dbReference type="Proteomes" id="UP000230069"/>
    </source>
</evidence>
<dbReference type="EMBL" id="KZ305018">
    <property type="protein sequence ID" value="PIA65091.1"/>
    <property type="molecule type" value="Genomic_DNA"/>
</dbReference>
<reference evidence="2 3" key="1">
    <citation type="submission" date="2017-09" db="EMBL/GenBank/DDBJ databases">
        <title>WGS assembly of Aquilegia coerulea Goldsmith.</title>
        <authorList>
            <person name="Hodges S."/>
            <person name="Kramer E."/>
            <person name="Nordborg M."/>
            <person name="Tomkins J."/>
            <person name="Borevitz J."/>
            <person name="Derieg N."/>
            <person name="Yan J."/>
            <person name="Mihaltcheva S."/>
            <person name="Hayes R.D."/>
            <person name="Rokhsar D."/>
        </authorList>
    </citation>
    <scope>NUCLEOTIDE SEQUENCE [LARGE SCALE GENOMIC DNA]</scope>
    <source>
        <strain evidence="3">cv. Goldsmith</strain>
    </source>
</reference>
<keyword evidence="3" id="KW-1185">Reference proteome</keyword>
<dbReference type="GO" id="GO:0031213">
    <property type="term" value="C:RSF complex"/>
    <property type="evidence" value="ECO:0007669"/>
    <property type="project" value="InterPro"/>
</dbReference>
<dbReference type="STRING" id="218851.A0A2G5FAN1"/>
<feature type="compositionally biased region" description="Basic residues" evidence="1">
    <location>
        <begin position="353"/>
        <end position="366"/>
    </location>
</feature>
<feature type="compositionally biased region" description="Low complexity" evidence="1">
    <location>
        <begin position="376"/>
        <end position="386"/>
    </location>
</feature>
<sequence length="588" mass="66210">MAGKGGRKKQPESKKKKIETVVDVEDEEEEKGFIEKPIEENPPVQSPPISESELARNRLRGRWELACVLNFLRVFKPIIQSKLQISAVEIETALITPNSILSELHISLLKGILPVSKTLTGPDAWVSEVYKKVSPWWPWVAEGEFPIEKSHGKDISRYKELDPVNRLLILKALCEIRIFQDDAVRYINDALKEGTEVCSFRKNRIVGDGTGVAYWNDGDTVMGYRLYREVTKVEFTPRKGKGRLTQPPSCHQWETLATNVEEYRQISDKLSSSEIVAESCVADIVKNEVIPALEEFQKKQERALKRQQKQVMLLSGHLNSYRVGGTRSCRNRKPAKYTFDDYDRSIDEAIQLNKKRKTAQKSKHKQYYPGNEGEDNVNTNDNSLNNGRMEHDTDDEDDKFRDIVDDSESGDEDYDDNDDENNDKNENAEDDKENDMRGNLARSKKENSIIGPSNRATRYSQRSNAHLTRDVANLRRSKRITGNAGHPEVKNRDHVSTSENDSDTVSDSDGGSSSKSSADKMSDAGKESLDVLEGLLEESDGEENEDTAGGENEESAGEEHEESEGEEIEESVGEEVEDSDGEEIDGSG</sequence>
<evidence type="ECO:0000256" key="1">
    <source>
        <dbReference type="SAM" id="MobiDB-lite"/>
    </source>
</evidence>
<accession>A0A2G5FAN1</accession>
<dbReference type="AlphaFoldDB" id="A0A2G5FAN1"/>